<evidence type="ECO:0000256" key="1">
    <source>
        <dbReference type="ARBA" id="ARBA00013194"/>
    </source>
</evidence>
<evidence type="ECO:0000256" key="4">
    <source>
        <dbReference type="SAM" id="MobiDB-lite"/>
    </source>
</evidence>
<evidence type="ECO:0000256" key="3">
    <source>
        <dbReference type="ARBA" id="ARBA00023235"/>
    </source>
</evidence>
<dbReference type="SUPFAM" id="SSF50891">
    <property type="entry name" value="Cyclophilin-like"/>
    <property type="match status" value="1"/>
</dbReference>
<proteinExistence type="predicted"/>
<dbReference type="EC" id="5.2.1.8" evidence="1"/>
<organism evidence="6">
    <name type="scientific">bioreactor metagenome</name>
    <dbReference type="NCBI Taxonomy" id="1076179"/>
    <lineage>
        <taxon>unclassified sequences</taxon>
        <taxon>metagenomes</taxon>
        <taxon>ecological metagenomes</taxon>
    </lineage>
</organism>
<dbReference type="PROSITE" id="PS50072">
    <property type="entry name" value="CSA_PPIASE_2"/>
    <property type="match status" value="1"/>
</dbReference>
<evidence type="ECO:0000259" key="5">
    <source>
        <dbReference type="PROSITE" id="PS50072"/>
    </source>
</evidence>
<accession>A0A644ZFZ0</accession>
<dbReference type="PANTHER" id="PTHR45625">
    <property type="entry name" value="PEPTIDYL-PROLYL CIS-TRANS ISOMERASE-RELATED"/>
    <property type="match status" value="1"/>
</dbReference>
<evidence type="ECO:0000256" key="2">
    <source>
        <dbReference type="ARBA" id="ARBA00023110"/>
    </source>
</evidence>
<dbReference type="GO" id="GO:0003755">
    <property type="term" value="F:peptidyl-prolyl cis-trans isomerase activity"/>
    <property type="evidence" value="ECO:0007669"/>
    <property type="project" value="UniProtKB-KW"/>
</dbReference>
<reference evidence="6" key="1">
    <citation type="submission" date="2019-08" db="EMBL/GenBank/DDBJ databases">
        <authorList>
            <person name="Kucharzyk K."/>
            <person name="Murdoch R.W."/>
            <person name="Higgins S."/>
            <person name="Loffler F."/>
        </authorList>
    </citation>
    <scope>NUCLEOTIDE SEQUENCE</scope>
</reference>
<dbReference type="InterPro" id="IPR002130">
    <property type="entry name" value="Cyclophilin-type_PPIase_dom"/>
</dbReference>
<protein>
    <recommendedName>
        <fullName evidence="1">peptidylprolyl isomerase</fullName>
        <ecNumber evidence="1">5.2.1.8</ecNumber>
    </recommendedName>
</protein>
<dbReference type="InterPro" id="IPR044666">
    <property type="entry name" value="Cyclophilin_A-like"/>
</dbReference>
<dbReference type="PANTHER" id="PTHR45625:SF4">
    <property type="entry name" value="PEPTIDYLPROLYL ISOMERASE DOMAIN AND WD REPEAT-CONTAINING PROTEIN 1"/>
    <property type="match status" value="1"/>
</dbReference>
<feature type="region of interest" description="Disordered" evidence="4">
    <location>
        <begin position="1"/>
        <end position="24"/>
    </location>
</feature>
<dbReference type="InterPro" id="IPR029000">
    <property type="entry name" value="Cyclophilin-like_dom_sf"/>
</dbReference>
<dbReference type="Pfam" id="PF00160">
    <property type="entry name" value="Pro_isomerase"/>
    <property type="match status" value="1"/>
</dbReference>
<keyword evidence="3 6" id="KW-0413">Isomerase</keyword>
<dbReference type="Gene3D" id="2.40.100.10">
    <property type="entry name" value="Cyclophilin-like"/>
    <property type="match status" value="1"/>
</dbReference>
<dbReference type="EMBL" id="VSSQ01008416">
    <property type="protein sequence ID" value="MPM38811.1"/>
    <property type="molecule type" value="Genomic_DNA"/>
</dbReference>
<keyword evidence="2" id="KW-0697">Rotamase</keyword>
<name>A0A644ZFZ0_9ZZZZ</name>
<comment type="caution">
    <text evidence="6">The sequence shown here is derived from an EMBL/GenBank/DDBJ whole genome shotgun (WGS) entry which is preliminary data.</text>
</comment>
<dbReference type="AlphaFoldDB" id="A0A644ZFZ0"/>
<evidence type="ECO:0000313" key="6">
    <source>
        <dbReference type="EMBL" id="MPM38811.1"/>
    </source>
</evidence>
<gene>
    <name evidence="6" type="ORF">SDC9_85441</name>
</gene>
<feature type="domain" description="PPIase cyclophilin-type" evidence="5">
    <location>
        <begin position="1"/>
        <end position="156"/>
    </location>
</feature>
<sequence>MIQSGDPDSKAHEPGKLYGDGGPDYTIEAEFTPELYHKKGVLAAAREGDDVNPERRSSASQFYIVTGKVYDDKMLAEAARKIDKRNAAINITSSYLYTVEQMNAYKTIGGAAHLDSQYTIFGEVIEGMDIADSISSVETDKNDRPTKDIYIIKTKVSKKQL</sequence>